<dbReference type="GO" id="GO:0022857">
    <property type="term" value="F:transmembrane transporter activity"/>
    <property type="evidence" value="ECO:0007669"/>
    <property type="project" value="UniProtKB-UniRule"/>
</dbReference>
<dbReference type="InterPro" id="IPR004681">
    <property type="entry name" value="TRAP_DctM"/>
</dbReference>
<feature type="region of interest" description="Disordered" evidence="8">
    <location>
        <begin position="538"/>
        <end position="583"/>
    </location>
</feature>
<feature type="transmembrane region" description="Helical" evidence="9">
    <location>
        <begin position="15"/>
        <end position="46"/>
    </location>
</feature>
<comment type="caution">
    <text evidence="11">The sequence shown here is derived from an EMBL/GenBank/DDBJ whole genome shotgun (WGS) entry which is preliminary data.</text>
</comment>
<evidence type="ECO:0000256" key="2">
    <source>
        <dbReference type="ARBA" id="ARBA00022475"/>
    </source>
</evidence>
<feature type="transmembrane region" description="Helical" evidence="9">
    <location>
        <begin position="399"/>
        <end position="430"/>
    </location>
</feature>
<gene>
    <name evidence="11" type="ORF">D3871_06080</name>
</gene>
<feature type="transmembrane region" description="Helical" evidence="9">
    <location>
        <begin position="360"/>
        <end position="379"/>
    </location>
</feature>
<feature type="domain" description="TRAP C4-dicarboxylate transport system permease DctM subunit" evidence="10">
    <location>
        <begin position="324"/>
        <end position="521"/>
    </location>
</feature>
<evidence type="ECO:0000256" key="7">
    <source>
        <dbReference type="RuleBase" id="RU369079"/>
    </source>
</evidence>
<accession>A0A3A3FRK2</accession>
<feature type="domain" description="TRAP C4-dicarboxylate transport system permease DctM subunit" evidence="10">
    <location>
        <begin position="12"/>
        <end position="307"/>
    </location>
</feature>
<feature type="transmembrane region" description="Helical" evidence="9">
    <location>
        <begin position="107"/>
        <end position="135"/>
    </location>
</feature>
<dbReference type="EMBL" id="QYUO01000001">
    <property type="protein sequence ID" value="RJF98130.1"/>
    <property type="molecule type" value="Genomic_DNA"/>
</dbReference>
<keyword evidence="4 9" id="KW-0812">Transmembrane</keyword>
<dbReference type="RefSeq" id="WP_119768075.1">
    <property type="nucleotide sequence ID" value="NZ_QYUO01000001.1"/>
</dbReference>
<evidence type="ECO:0000256" key="8">
    <source>
        <dbReference type="SAM" id="MobiDB-lite"/>
    </source>
</evidence>
<keyword evidence="3 7" id="KW-0997">Cell inner membrane</keyword>
<keyword evidence="12" id="KW-1185">Reference proteome</keyword>
<feature type="compositionally biased region" description="Basic and acidic residues" evidence="8">
    <location>
        <begin position="543"/>
        <end position="553"/>
    </location>
</feature>
<reference evidence="12" key="1">
    <citation type="submission" date="2018-09" db="EMBL/GenBank/DDBJ databases">
        <authorList>
            <person name="Zhu H."/>
        </authorList>
    </citation>
    <scope>NUCLEOTIDE SEQUENCE [LARGE SCALE GENOMIC DNA]</scope>
    <source>
        <strain evidence="12">K1R23-30</strain>
    </source>
</reference>
<dbReference type="InterPro" id="IPR010656">
    <property type="entry name" value="DctM"/>
</dbReference>
<comment type="function">
    <text evidence="7">Part of the tripartite ATP-independent periplasmic (TRAP) transport system.</text>
</comment>
<feature type="transmembrane region" description="Helical" evidence="9">
    <location>
        <begin position="236"/>
        <end position="256"/>
    </location>
</feature>
<dbReference type="AlphaFoldDB" id="A0A3A3FRK2"/>
<evidence type="ECO:0000256" key="9">
    <source>
        <dbReference type="SAM" id="Phobius"/>
    </source>
</evidence>
<keyword evidence="7" id="KW-0813">Transport</keyword>
<evidence type="ECO:0000256" key="6">
    <source>
        <dbReference type="ARBA" id="ARBA00023136"/>
    </source>
</evidence>
<keyword evidence="2" id="KW-1003">Cell membrane</keyword>
<dbReference type="Proteomes" id="UP000265955">
    <property type="component" value="Unassembled WGS sequence"/>
</dbReference>
<sequence>MIPLEYMPPLMFGGLVLFMLIGFPVAFSLLALGLFFGIISIELGFFGVNFLQAVPQRIFGSVLANDLLLAIPFFTFMGAILEKCGLAEEMLDSMGQLFGPIRGGLGYSVILVGFILGAITGTVAAQVITMAMISLPVMMRYGYNMRYTTGVLAASGTITQLVPPSLVLVVLADQLRTQTASADVGSMYLGAWGPSLVQIGLFILYTFILSRIKPEWLPAIPKEARTVQGWELWKKCLRGIIPSAVLIFMVLGTMMLGVATPTESGAMGALGAVVLAVLRNKEFTSKDRAVFRIGMVGLAAAGVIGAIFYTSEIGVSKVAIPFLQAGLVAAYVALVWMIIRASRINELRDLIVLGYQSTMRLTSMVVFILIGSTCFSVVFMGVDGGLWVEHLFTGLPGGWIGFLVVVNLFVFFLAFFLDFFEIAFIVVPMIAPVAEKVLAPVLLESMGSPEAAASAALVWFGVMLCVNMQTSFMHPPFGFALFYLRGVAPKEVKSSDIYWGAVPWVVLQVIMVGLVATFPQMVTGFLDKGIASTPSEGLVIERPAMEEEKREEGEAPELNFSTDTEKKEESEPQLNFSTDTEKK</sequence>
<feature type="compositionally biased region" description="Polar residues" evidence="8">
    <location>
        <begin position="572"/>
        <end position="583"/>
    </location>
</feature>
<evidence type="ECO:0000256" key="1">
    <source>
        <dbReference type="ARBA" id="ARBA00004429"/>
    </source>
</evidence>
<protein>
    <submittedName>
        <fullName evidence="11">TRAP transporter large permease subunit</fullName>
    </submittedName>
</protein>
<dbReference type="Pfam" id="PF06808">
    <property type="entry name" value="DctM"/>
    <property type="match status" value="2"/>
</dbReference>
<feature type="transmembrane region" description="Helical" evidence="9">
    <location>
        <begin position="58"/>
        <end position="81"/>
    </location>
</feature>
<feature type="transmembrane region" description="Helical" evidence="9">
    <location>
        <begin position="451"/>
        <end position="477"/>
    </location>
</feature>
<organism evidence="11 12">
    <name type="scientific">Noviherbaspirillum saxi</name>
    <dbReference type="NCBI Taxonomy" id="2320863"/>
    <lineage>
        <taxon>Bacteria</taxon>
        <taxon>Pseudomonadati</taxon>
        <taxon>Pseudomonadota</taxon>
        <taxon>Betaproteobacteria</taxon>
        <taxon>Burkholderiales</taxon>
        <taxon>Oxalobacteraceae</taxon>
        <taxon>Noviherbaspirillum</taxon>
    </lineage>
</organism>
<feature type="transmembrane region" description="Helical" evidence="9">
    <location>
        <begin position="497"/>
        <end position="518"/>
    </location>
</feature>
<name>A0A3A3FRK2_9BURK</name>
<keyword evidence="5 9" id="KW-1133">Transmembrane helix</keyword>
<feature type="transmembrane region" description="Helical" evidence="9">
    <location>
        <begin position="290"/>
        <end position="309"/>
    </location>
</feature>
<dbReference type="GO" id="GO:0005886">
    <property type="term" value="C:plasma membrane"/>
    <property type="evidence" value="ECO:0007669"/>
    <property type="project" value="UniProtKB-SubCell"/>
</dbReference>
<feature type="transmembrane region" description="Helical" evidence="9">
    <location>
        <begin position="147"/>
        <end position="171"/>
    </location>
</feature>
<evidence type="ECO:0000256" key="3">
    <source>
        <dbReference type="ARBA" id="ARBA00022519"/>
    </source>
</evidence>
<evidence type="ECO:0000256" key="4">
    <source>
        <dbReference type="ARBA" id="ARBA00022692"/>
    </source>
</evidence>
<evidence type="ECO:0000313" key="12">
    <source>
        <dbReference type="Proteomes" id="UP000265955"/>
    </source>
</evidence>
<dbReference type="OrthoDB" id="9777699at2"/>
<dbReference type="PANTHER" id="PTHR33362">
    <property type="entry name" value="SIALIC ACID TRAP TRANSPORTER PERMEASE PROTEIN SIAT-RELATED"/>
    <property type="match status" value="1"/>
</dbReference>
<evidence type="ECO:0000313" key="11">
    <source>
        <dbReference type="EMBL" id="RJF98130.1"/>
    </source>
</evidence>
<feature type="transmembrane region" description="Helical" evidence="9">
    <location>
        <begin position="191"/>
        <end position="209"/>
    </location>
</feature>
<dbReference type="PANTHER" id="PTHR33362:SF7">
    <property type="entry name" value="SLL1103 PROTEIN"/>
    <property type="match status" value="1"/>
</dbReference>
<comment type="subcellular location">
    <subcellularLocation>
        <location evidence="1 7">Cell inner membrane</location>
        <topology evidence="1 7">Multi-pass membrane protein</topology>
    </subcellularLocation>
</comment>
<evidence type="ECO:0000259" key="10">
    <source>
        <dbReference type="Pfam" id="PF06808"/>
    </source>
</evidence>
<feature type="transmembrane region" description="Helical" evidence="9">
    <location>
        <begin position="321"/>
        <end position="339"/>
    </location>
</feature>
<evidence type="ECO:0000256" key="5">
    <source>
        <dbReference type="ARBA" id="ARBA00022989"/>
    </source>
</evidence>
<keyword evidence="6 9" id="KW-0472">Membrane</keyword>
<proteinExistence type="predicted"/>